<keyword evidence="7 9" id="KW-0611">Plant defense</keyword>
<comment type="caution">
    <text evidence="10">The sequence shown here is derived from an EMBL/GenBank/DDBJ whole genome shotgun (WGS) entry which is preliminary data.</text>
</comment>
<evidence type="ECO:0000256" key="1">
    <source>
        <dbReference type="ARBA" id="ARBA00004613"/>
    </source>
</evidence>
<evidence type="ECO:0000256" key="4">
    <source>
        <dbReference type="ARBA" id="ARBA00022529"/>
    </source>
</evidence>
<protein>
    <recommendedName>
        <fullName evidence="9">Defensin-like protein</fullName>
    </recommendedName>
</protein>
<organism evidence="10 11">
    <name type="scientific">Populus tomentosa</name>
    <name type="common">Chinese white poplar</name>
    <dbReference type="NCBI Taxonomy" id="118781"/>
    <lineage>
        <taxon>Eukaryota</taxon>
        <taxon>Viridiplantae</taxon>
        <taxon>Streptophyta</taxon>
        <taxon>Embryophyta</taxon>
        <taxon>Tracheophyta</taxon>
        <taxon>Spermatophyta</taxon>
        <taxon>Magnoliopsida</taxon>
        <taxon>eudicotyledons</taxon>
        <taxon>Gunneridae</taxon>
        <taxon>Pentapetalae</taxon>
        <taxon>rosids</taxon>
        <taxon>fabids</taxon>
        <taxon>Malpighiales</taxon>
        <taxon>Salicaceae</taxon>
        <taxon>Saliceae</taxon>
        <taxon>Populus</taxon>
    </lineage>
</organism>
<evidence type="ECO:0000256" key="8">
    <source>
        <dbReference type="ARBA" id="ARBA00023157"/>
    </source>
</evidence>
<dbReference type="OrthoDB" id="847470at2759"/>
<keyword evidence="4 9" id="KW-0929">Antimicrobial</keyword>
<evidence type="ECO:0000256" key="6">
    <source>
        <dbReference type="ARBA" id="ARBA00022729"/>
    </source>
</evidence>
<dbReference type="GO" id="GO:0050832">
    <property type="term" value="P:defense response to fungus"/>
    <property type="evidence" value="ECO:0007669"/>
    <property type="project" value="UniProtKB-UniRule"/>
</dbReference>
<gene>
    <name evidence="10" type="ORF">POTOM_056532</name>
</gene>
<evidence type="ECO:0000256" key="9">
    <source>
        <dbReference type="RuleBase" id="RU367109"/>
    </source>
</evidence>
<comment type="similarity">
    <text evidence="2 9">Belongs to the DEFL family.</text>
</comment>
<dbReference type="PANTHER" id="PTHR36788">
    <property type="entry name" value="DEFENSIN-LIKE PROTEIN 183"/>
    <property type="match status" value="1"/>
</dbReference>
<dbReference type="EMBL" id="JAAWWB010000035">
    <property type="protein sequence ID" value="KAG6741048.1"/>
    <property type="molecule type" value="Genomic_DNA"/>
</dbReference>
<keyword evidence="6 9" id="KW-0732">Signal</keyword>
<evidence type="ECO:0000256" key="2">
    <source>
        <dbReference type="ARBA" id="ARBA00006722"/>
    </source>
</evidence>
<proteinExistence type="inferred from homology"/>
<evidence type="ECO:0000256" key="3">
    <source>
        <dbReference type="ARBA" id="ARBA00022525"/>
    </source>
</evidence>
<accession>A0A8X7Y333</accession>
<comment type="subcellular location">
    <subcellularLocation>
        <location evidence="1 9">Secreted</location>
    </subcellularLocation>
</comment>
<dbReference type="GO" id="GO:0005576">
    <property type="term" value="C:extracellular region"/>
    <property type="evidence" value="ECO:0007669"/>
    <property type="project" value="UniProtKB-SubCell"/>
</dbReference>
<keyword evidence="5 9" id="KW-0295">Fungicide</keyword>
<dbReference type="PANTHER" id="PTHR36788:SF2">
    <property type="entry name" value="DEFENSIN-LIKE PROTEIN 183"/>
    <property type="match status" value="1"/>
</dbReference>
<dbReference type="GO" id="GO:0031640">
    <property type="term" value="P:killing of cells of another organism"/>
    <property type="evidence" value="ECO:0007669"/>
    <property type="project" value="UniProtKB-UniRule"/>
</dbReference>
<evidence type="ECO:0000313" key="11">
    <source>
        <dbReference type="Proteomes" id="UP000886885"/>
    </source>
</evidence>
<dbReference type="InterPro" id="IPR039641">
    <property type="entry name" value="LCR"/>
</dbReference>
<sequence>MATFFHYVLFILALVATMELAAEAGVCTRQIGACAPSCSDICASKYPNGGKGACQGDSCVCFYECGTEKRCNVGLGRCSAQCSDACCAAKCAQQGSLSEGFCDRLGYNYLCQCSYDCS</sequence>
<feature type="chain" id="PRO_5036517401" description="Defensin-like protein" evidence="9">
    <location>
        <begin position="25"/>
        <end position="118"/>
    </location>
</feature>
<evidence type="ECO:0000256" key="5">
    <source>
        <dbReference type="ARBA" id="ARBA00022577"/>
    </source>
</evidence>
<keyword evidence="3 9" id="KW-0964">Secreted</keyword>
<keyword evidence="8" id="KW-1015">Disulfide bond</keyword>
<evidence type="ECO:0000256" key="7">
    <source>
        <dbReference type="ARBA" id="ARBA00022821"/>
    </source>
</evidence>
<reference evidence="10" key="1">
    <citation type="journal article" date="2020" name="bioRxiv">
        <title>Hybrid origin of Populus tomentosa Carr. identified through genome sequencing and phylogenomic analysis.</title>
        <authorList>
            <person name="An X."/>
            <person name="Gao K."/>
            <person name="Chen Z."/>
            <person name="Li J."/>
            <person name="Yang X."/>
            <person name="Yang X."/>
            <person name="Zhou J."/>
            <person name="Guo T."/>
            <person name="Zhao T."/>
            <person name="Huang S."/>
            <person name="Miao D."/>
            <person name="Khan W.U."/>
            <person name="Rao P."/>
            <person name="Ye M."/>
            <person name="Lei B."/>
            <person name="Liao W."/>
            <person name="Wang J."/>
            <person name="Ji L."/>
            <person name="Li Y."/>
            <person name="Guo B."/>
            <person name="Mustafa N.S."/>
            <person name="Li S."/>
            <person name="Yun Q."/>
            <person name="Keller S.R."/>
            <person name="Mao J."/>
            <person name="Zhang R."/>
            <person name="Strauss S.H."/>
        </authorList>
    </citation>
    <scope>NUCLEOTIDE SEQUENCE</scope>
    <source>
        <strain evidence="10">GM15</strain>
        <tissue evidence="10">Leaf</tissue>
    </source>
</reference>
<name>A0A8X7Y333_POPTO</name>
<feature type="signal peptide" evidence="9">
    <location>
        <begin position="1"/>
        <end position="24"/>
    </location>
</feature>
<evidence type="ECO:0000313" key="10">
    <source>
        <dbReference type="EMBL" id="KAG6741048.1"/>
    </source>
</evidence>
<dbReference type="Proteomes" id="UP000886885">
    <property type="component" value="Chromosome 18A"/>
</dbReference>
<keyword evidence="11" id="KW-1185">Reference proteome</keyword>
<dbReference type="AlphaFoldDB" id="A0A8X7Y333"/>